<proteinExistence type="predicted"/>
<comment type="caution">
    <text evidence="1">The sequence shown here is derived from an EMBL/GenBank/DDBJ whole genome shotgun (WGS) entry which is preliminary data.</text>
</comment>
<sequence length="125" mass="13088">MLGAGTAAALVVQDISRQDPIANGSVTLASYDGGGAQRAFRLLHDALPVCKQYSGANYTGEYRAELTARKSPAFGDEAVSFHITSPEPELGGFVDTHYVVVRTGSVVAAFTDSRAGKRRSSPPGT</sequence>
<dbReference type="EMBL" id="PYBJ01000001">
    <property type="protein sequence ID" value="PSM44637.1"/>
    <property type="molecule type" value="Genomic_DNA"/>
</dbReference>
<dbReference type="Proteomes" id="UP000240429">
    <property type="component" value="Unassembled WGS sequence"/>
</dbReference>
<dbReference type="OrthoDB" id="4218623at2"/>
<organism evidence="1 2">
    <name type="scientific">Streptomyces dioscori</name>
    <dbReference type="NCBI Taxonomy" id="2109333"/>
    <lineage>
        <taxon>Bacteria</taxon>
        <taxon>Bacillati</taxon>
        <taxon>Actinomycetota</taxon>
        <taxon>Actinomycetes</taxon>
        <taxon>Kitasatosporales</taxon>
        <taxon>Streptomycetaceae</taxon>
        <taxon>Streptomyces</taxon>
        <taxon>Streptomyces aurantiacus group</taxon>
    </lineage>
</organism>
<name>A0A2P8QEH0_9ACTN</name>
<gene>
    <name evidence="1" type="ORF">C6Y14_00350</name>
</gene>
<protein>
    <submittedName>
        <fullName evidence="1">Uncharacterized protein</fullName>
    </submittedName>
</protein>
<keyword evidence="2" id="KW-1185">Reference proteome</keyword>
<dbReference type="RefSeq" id="WP_107014391.1">
    <property type="nucleotide sequence ID" value="NZ_KZ679038.1"/>
</dbReference>
<dbReference type="AlphaFoldDB" id="A0A2P8QEH0"/>
<accession>A0A2P8QEH0</accession>
<evidence type="ECO:0000313" key="2">
    <source>
        <dbReference type="Proteomes" id="UP000240429"/>
    </source>
</evidence>
<evidence type="ECO:0000313" key="1">
    <source>
        <dbReference type="EMBL" id="PSM44637.1"/>
    </source>
</evidence>
<reference evidence="1 2" key="1">
    <citation type="submission" date="2018-03" db="EMBL/GenBank/DDBJ databases">
        <title>Streptomyces dioscori sp. nov., a novel endophytic actinobacterium isolated from bulbil of Dioscorea bulbifera L.</title>
        <authorList>
            <person name="Zhikuan W."/>
        </authorList>
    </citation>
    <scope>NUCLEOTIDE SEQUENCE [LARGE SCALE GENOMIC DNA]</scope>
    <source>
        <strain evidence="1 2">A217</strain>
    </source>
</reference>